<evidence type="ECO:0000256" key="8">
    <source>
        <dbReference type="ARBA" id="ARBA00023239"/>
    </source>
</evidence>
<dbReference type="Gene3D" id="3.40.50.970">
    <property type="match status" value="1"/>
</dbReference>
<dbReference type="InterPro" id="IPR029061">
    <property type="entry name" value="THDP-binding"/>
</dbReference>
<dbReference type="AlphaFoldDB" id="A0A167M422"/>
<dbReference type="GO" id="GO:0004737">
    <property type="term" value="F:pyruvate decarboxylase activity"/>
    <property type="evidence" value="ECO:0007669"/>
    <property type="project" value="TreeGrafter"/>
</dbReference>
<dbReference type="GeneID" id="30024893"/>
<dbReference type="FunFam" id="3.40.50.970:FF:000024">
    <property type="entry name" value="Pyruvate decarboxylase isozyme"/>
    <property type="match status" value="1"/>
</dbReference>
<keyword evidence="7" id="KW-0786">Thiamine pyrophosphate</keyword>
<evidence type="ECO:0000313" key="11">
    <source>
        <dbReference type="EMBL" id="OAA53899.1"/>
    </source>
</evidence>
<dbReference type="InterPro" id="IPR012110">
    <property type="entry name" value="PDC/IPDC-like"/>
</dbReference>
<dbReference type="GO" id="GO:0000287">
    <property type="term" value="F:magnesium ion binding"/>
    <property type="evidence" value="ECO:0007669"/>
    <property type="project" value="InterPro"/>
</dbReference>
<dbReference type="GO" id="GO:0005634">
    <property type="term" value="C:nucleus"/>
    <property type="evidence" value="ECO:0007669"/>
    <property type="project" value="TreeGrafter"/>
</dbReference>
<keyword evidence="4" id="KW-0479">Metal-binding</keyword>
<gene>
    <name evidence="11" type="ORF">ISF_08601</name>
</gene>
<accession>A0A167M422</accession>
<name>A0A167M422_CORFA</name>
<sequence>MVKTKVAEPSTPLDLSIPGYNEAFEDQLVHKLVGRIQDSKRPMILIDAFAAGFCVNAEINDLVRETDFPTLATPGGKGVVDEHLPNFHGVHLGSAGTSAHQAWAGARDLVLHFGPLNSDTNTFGFTAIPNPQVTVAFERHSVQIGGTDEILTGGCSISIKATLNKLLARLRTLRRSAPDPYPNECQTPREALRKLPKPRDESAVDQYSFWLLISTYIKSGDIVLTETGTASYGSHSLILPGETVAINSTIWLSIGYMLAACQGASLAQKEMCEAGTRRPGRTILFVGDGSLQMSAQAVSDMIRNRLNVTIFILNNNGYTIERLIHGPNATYNDVQPWRNLEAPSYFGAPKDEPSYPVRTFAAQNWGELQKIINNAGLKKGNGLNMVEVKMGVDDAPQSLRSFAEYLEMRNRGEV</sequence>
<evidence type="ECO:0000256" key="2">
    <source>
        <dbReference type="ARBA" id="ARBA00007812"/>
    </source>
</evidence>
<dbReference type="RefSeq" id="XP_018700668.1">
    <property type="nucleotide sequence ID" value="XM_018852204.1"/>
</dbReference>
<keyword evidence="5" id="KW-0210">Decarboxylase</keyword>
<reference evidence="11 12" key="1">
    <citation type="journal article" date="2016" name="Genome Biol. Evol.">
        <title>Divergent and convergent evolution of fungal pathogenicity.</title>
        <authorList>
            <person name="Shang Y."/>
            <person name="Xiao G."/>
            <person name="Zheng P."/>
            <person name="Cen K."/>
            <person name="Zhan S."/>
            <person name="Wang C."/>
        </authorList>
    </citation>
    <scope>NUCLEOTIDE SEQUENCE [LARGE SCALE GENOMIC DNA]</scope>
    <source>
        <strain evidence="11 12">ARSEF 2679</strain>
    </source>
</reference>
<dbReference type="Proteomes" id="UP000076744">
    <property type="component" value="Unassembled WGS sequence"/>
</dbReference>
<dbReference type="Pfam" id="PF02775">
    <property type="entry name" value="TPP_enzyme_C"/>
    <property type="match status" value="1"/>
</dbReference>
<dbReference type="STRING" id="1081104.A0A167M422"/>
<feature type="domain" description="Thiamine pyrophosphate enzyme TPP-binding" evidence="10">
    <location>
        <begin position="243"/>
        <end position="333"/>
    </location>
</feature>
<evidence type="ECO:0000313" key="12">
    <source>
        <dbReference type="Proteomes" id="UP000076744"/>
    </source>
</evidence>
<evidence type="ECO:0000256" key="4">
    <source>
        <dbReference type="ARBA" id="ARBA00022723"/>
    </source>
</evidence>
<dbReference type="GO" id="GO:0000949">
    <property type="term" value="P:aromatic amino acid family catabolic process to alcohol via Ehrlich pathway"/>
    <property type="evidence" value="ECO:0007669"/>
    <property type="project" value="TreeGrafter"/>
</dbReference>
<dbReference type="GO" id="GO:0005829">
    <property type="term" value="C:cytosol"/>
    <property type="evidence" value="ECO:0007669"/>
    <property type="project" value="TreeGrafter"/>
</dbReference>
<evidence type="ECO:0000259" key="9">
    <source>
        <dbReference type="Pfam" id="PF00205"/>
    </source>
</evidence>
<dbReference type="InterPro" id="IPR012000">
    <property type="entry name" value="Thiamin_PyroP_enz_cen_dom"/>
</dbReference>
<comment type="similarity">
    <text evidence="2">Belongs to the TPP enzyme family.</text>
</comment>
<comment type="cofactor">
    <cofactor evidence="1">
        <name>thiamine diphosphate</name>
        <dbReference type="ChEBI" id="CHEBI:58937"/>
    </cofactor>
</comment>
<dbReference type="CDD" id="cd02005">
    <property type="entry name" value="TPP_PDC_IPDC"/>
    <property type="match status" value="1"/>
</dbReference>
<dbReference type="PANTHER" id="PTHR43452">
    <property type="entry name" value="PYRUVATE DECARBOXYLASE"/>
    <property type="match status" value="1"/>
</dbReference>
<feature type="domain" description="Thiamine pyrophosphate enzyme central" evidence="9">
    <location>
        <begin position="30"/>
        <end position="147"/>
    </location>
</feature>
<evidence type="ECO:0000259" key="10">
    <source>
        <dbReference type="Pfam" id="PF02775"/>
    </source>
</evidence>
<proteinExistence type="inferred from homology"/>
<dbReference type="GO" id="GO:0030976">
    <property type="term" value="F:thiamine pyrophosphate binding"/>
    <property type="evidence" value="ECO:0007669"/>
    <property type="project" value="InterPro"/>
</dbReference>
<evidence type="ECO:0000256" key="6">
    <source>
        <dbReference type="ARBA" id="ARBA00022842"/>
    </source>
</evidence>
<dbReference type="SUPFAM" id="SSF52467">
    <property type="entry name" value="DHS-like NAD/FAD-binding domain"/>
    <property type="match status" value="1"/>
</dbReference>
<dbReference type="EMBL" id="AZHB01000032">
    <property type="protein sequence ID" value="OAA53899.1"/>
    <property type="molecule type" value="Genomic_DNA"/>
</dbReference>
<keyword evidence="12" id="KW-1185">Reference proteome</keyword>
<organism evidence="11 12">
    <name type="scientific">Cordyceps fumosorosea (strain ARSEF 2679)</name>
    <name type="common">Isaria fumosorosea</name>
    <dbReference type="NCBI Taxonomy" id="1081104"/>
    <lineage>
        <taxon>Eukaryota</taxon>
        <taxon>Fungi</taxon>
        <taxon>Dikarya</taxon>
        <taxon>Ascomycota</taxon>
        <taxon>Pezizomycotina</taxon>
        <taxon>Sordariomycetes</taxon>
        <taxon>Hypocreomycetidae</taxon>
        <taxon>Hypocreales</taxon>
        <taxon>Cordycipitaceae</taxon>
        <taxon>Cordyceps</taxon>
    </lineage>
</organism>
<dbReference type="OrthoDB" id="308383at2759"/>
<dbReference type="Gene3D" id="3.40.50.1220">
    <property type="entry name" value="TPP-binding domain"/>
    <property type="match status" value="1"/>
</dbReference>
<keyword evidence="8" id="KW-0456">Lyase</keyword>
<comment type="caution">
    <text evidence="11">The sequence shown here is derived from an EMBL/GenBank/DDBJ whole genome shotgun (WGS) entry which is preliminary data.</text>
</comment>
<dbReference type="InterPro" id="IPR011766">
    <property type="entry name" value="TPP_enzyme_TPP-bd"/>
</dbReference>
<evidence type="ECO:0000256" key="3">
    <source>
        <dbReference type="ARBA" id="ARBA00014422"/>
    </source>
</evidence>
<protein>
    <recommendedName>
        <fullName evidence="3">Pyruvate decarboxylase</fullName>
    </recommendedName>
</protein>
<dbReference type="SUPFAM" id="SSF52518">
    <property type="entry name" value="Thiamin diphosphate-binding fold (THDP-binding)"/>
    <property type="match status" value="1"/>
</dbReference>
<evidence type="ECO:0000256" key="7">
    <source>
        <dbReference type="ARBA" id="ARBA00023052"/>
    </source>
</evidence>
<evidence type="ECO:0000256" key="5">
    <source>
        <dbReference type="ARBA" id="ARBA00022793"/>
    </source>
</evidence>
<keyword evidence="6" id="KW-0460">Magnesium</keyword>
<evidence type="ECO:0000256" key="1">
    <source>
        <dbReference type="ARBA" id="ARBA00001964"/>
    </source>
</evidence>
<dbReference type="Pfam" id="PF00205">
    <property type="entry name" value="TPP_enzyme_M"/>
    <property type="match status" value="1"/>
</dbReference>
<dbReference type="InterPro" id="IPR029035">
    <property type="entry name" value="DHS-like_NAD/FAD-binding_dom"/>
</dbReference>
<dbReference type="PANTHER" id="PTHR43452:SF11">
    <property type="entry name" value="PYRUVATE DECARBOXYLASE"/>
    <property type="match status" value="1"/>
</dbReference>
<dbReference type="InterPro" id="IPR047214">
    <property type="entry name" value="TPP_PDC_IPDC"/>
</dbReference>